<dbReference type="Proteomes" id="UP001214250">
    <property type="component" value="Chromosome 1"/>
</dbReference>
<evidence type="ECO:0000313" key="3">
    <source>
        <dbReference type="Proteomes" id="UP001214250"/>
    </source>
</evidence>
<keyword evidence="3" id="KW-1185">Reference proteome</keyword>
<organism evidence="2 3">
    <name type="scientific">Lentisphaera profundi</name>
    <dbReference type="NCBI Taxonomy" id="1658616"/>
    <lineage>
        <taxon>Bacteria</taxon>
        <taxon>Pseudomonadati</taxon>
        <taxon>Lentisphaerota</taxon>
        <taxon>Lentisphaeria</taxon>
        <taxon>Lentisphaerales</taxon>
        <taxon>Lentisphaeraceae</taxon>
        <taxon>Lentisphaera</taxon>
    </lineage>
</organism>
<keyword evidence="1" id="KW-0732">Signal</keyword>
<dbReference type="SUPFAM" id="SSF49899">
    <property type="entry name" value="Concanavalin A-like lectins/glucanases"/>
    <property type="match status" value="2"/>
</dbReference>
<dbReference type="EMBL" id="CP117811">
    <property type="protein sequence ID" value="WDE95259.1"/>
    <property type="molecule type" value="Genomic_DNA"/>
</dbReference>
<dbReference type="Gene3D" id="2.60.120.200">
    <property type="match status" value="2"/>
</dbReference>
<dbReference type="Gene3D" id="1.50.10.100">
    <property type="entry name" value="Chondroitin AC/alginate lyase"/>
    <property type="match status" value="1"/>
</dbReference>
<dbReference type="InterPro" id="IPR008929">
    <property type="entry name" value="Chondroitin_lyas"/>
</dbReference>
<evidence type="ECO:0000256" key="1">
    <source>
        <dbReference type="SAM" id="SignalP"/>
    </source>
</evidence>
<reference evidence="2 3" key="1">
    <citation type="submission" date="2023-02" db="EMBL/GenBank/DDBJ databases">
        <title>Genome sequence of Lentisphaera profundi SAORIC-696.</title>
        <authorList>
            <person name="Kim e."/>
            <person name="Cho J.-C."/>
            <person name="Choi A."/>
            <person name="Kang I."/>
        </authorList>
    </citation>
    <scope>NUCLEOTIDE SEQUENCE [LARGE SCALE GENOMIC DNA]</scope>
    <source>
        <strain evidence="2 3">SAORIC-696</strain>
    </source>
</reference>
<dbReference type="RefSeq" id="WP_274148656.1">
    <property type="nucleotide sequence ID" value="NZ_CP117811.1"/>
</dbReference>
<dbReference type="Gene3D" id="2.60.40.10">
    <property type="entry name" value="Immunoglobulins"/>
    <property type="match status" value="1"/>
</dbReference>
<dbReference type="InterPro" id="IPR013783">
    <property type="entry name" value="Ig-like_fold"/>
</dbReference>
<accession>A0ABY7VR42</accession>
<dbReference type="InterPro" id="IPR013320">
    <property type="entry name" value="ConA-like_dom_sf"/>
</dbReference>
<dbReference type="Pfam" id="PF13385">
    <property type="entry name" value="Laminin_G_3"/>
    <property type="match status" value="2"/>
</dbReference>
<dbReference type="Gene3D" id="2.70.98.70">
    <property type="match status" value="1"/>
</dbReference>
<feature type="signal peptide" evidence="1">
    <location>
        <begin position="1"/>
        <end position="24"/>
    </location>
</feature>
<protein>
    <submittedName>
        <fullName evidence="2">LamG domain-containing protein</fullName>
    </submittedName>
</protein>
<sequence length="1351" mass="151086">MKFIPSSLSILTFMALNCSTFAQAETAPVKPILHWGFDSPFEFGSKEYDSSGNNQDGEVVWDRIGSTGGMQWAPGRGVFGGAANMKEGVRGYIRTQGKLSLPTQWSLSLWIKPNVSKGRIDSLVCFNSDGKRVLNVSGHNKGGFTLSHLVGDTSHLYPFVFPTMKKDQWNNVVVVWGAKEISCYYQGESKTLPLKSSWNPAVQLSMEFSGGSHQHRSFGLFDELRIYGSALSAEKVKELSQLSYYATEKRSPIADGGMGYTAWLKDGKAGFTMAGGEMYTDQEKGSTAGKTVYLWEVVKKPAGAKPSFANASDPLTSFSTNKAGAYKLRLKTSNNSGSDTALVNAAIFTPDKGPKTTTFYEMPADRFDGLVIGSHSERIAKIAGKSIDPIAYWNFDAMPEASSVTMSEAASIVPEGKLGNGLAIRPDKHKSGVIDFGSFKALADEFTISFWATSERDSRRASFFQAKGENGKPYWAMDNSHNTSKIANRSSLMFGSLRYPIQLEGNWNHIVISYGPTGQMRKLWVNGWLAGTKAYAPLSNEATGVPQLIFNIPGDNYAFEGIIDEVALYDKMLNNEEVLQIYKNGVPSLTMRVPEDPYSTRAYPNSFVKKWFPEPTPQYQLQGFAEERFNGGDLPAYSHPRLNMTLEDLPRIREALSKTRHGNNNRSFMYIYARTMFGHELENYSPNSTSSDKPPAGQNPFQLKNGSYPQHDVDWAATARIALALEALLTADTDMARILIDGMLESATLQQQHFDWYISRKISSWQETQGILGRRMTPILYDYLYNFMTTEERAIIRKVLATATAGSYSIGMFTMPAGQCNSSNWQPWITGDMVITLQSIYGENGFDPSTYKEAVRAVELCAEVMNDPESGVHREGMGKSNIASTQMSVISMMQPKGKKIISSKAMYNNIAKFRFHNTLPWDPGTVMYDQKNGGNHPLPIAAINVLHYAYPDDPILNFMKHVIDSGPKKYISLRPRTFSQESWMISAIYTQDWKGPADLQDHLKQVVKETGEPLGYFSDARGHMVSRSSWGADALQLYYVARVVTAGHQAPIRGYFQVNGLGRQWLTFRSRANHHSRANSLVTVDGEGQDNSAVRTLHYSGVAKDKNATFDSMGSDLTAAYRQANNPWPNLNYTRLKPDARPWFNMPFKYLVNWYFGDRPQHQILEPNEVPFDPKNYSGKKEFDYAYRTAKFARGKHPYILILDDVKKDDKQREYVWNGALPDDFKQNLGDHTITANTAILVDPKDPSQRLFVHMFGNEGEGSFVIEHSLPTQDVDRAKMDLNTKKMPYNLKFKNAAKTAKFRTLIYAHKQGDELPKITGGNGRYTITIGDQVDELRLGNSPGDRSELSRK</sequence>
<evidence type="ECO:0000313" key="2">
    <source>
        <dbReference type="EMBL" id="WDE95259.1"/>
    </source>
</evidence>
<name>A0ABY7VR42_9BACT</name>
<feature type="chain" id="PRO_5045583813" evidence="1">
    <location>
        <begin position="25"/>
        <end position="1351"/>
    </location>
</feature>
<proteinExistence type="predicted"/>
<gene>
    <name evidence="2" type="ORF">PQO03_05935</name>
</gene>